<keyword evidence="4 7" id="KW-0812">Transmembrane</keyword>
<dbReference type="SUPFAM" id="SSF103473">
    <property type="entry name" value="MFS general substrate transporter"/>
    <property type="match status" value="1"/>
</dbReference>
<evidence type="ECO:0000256" key="2">
    <source>
        <dbReference type="ARBA" id="ARBA00022448"/>
    </source>
</evidence>
<evidence type="ECO:0000313" key="9">
    <source>
        <dbReference type="EMBL" id="HIU43211.1"/>
    </source>
</evidence>
<feature type="transmembrane region" description="Helical" evidence="7">
    <location>
        <begin position="285"/>
        <end position="302"/>
    </location>
</feature>
<dbReference type="InterPro" id="IPR020846">
    <property type="entry name" value="MFS_dom"/>
</dbReference>
<evidence type="ECO:0000256" key="7">
    <source>
        <dbReference type="SAM" id="Phobius"/>
    </source>
</evidence>
<keyword evidence="2" id="KW-0813">Transport</keyword>
<feature type="transmembrane region" description="Helical" evidence="7">
    <location>
        <begin position="132"/>
        <end position="150"/>
    </location>
</feature>
<keyword evidence="5 7" id="KW-1133">Transmembrane helix</keyword>
<evidence type="ECO:0000256" key="4">
    <source>
        <dbReference type="ARBA" id="ARBA00022692"/>
    </source>
</evidence>
<feature type="transmembrane region" description="Helical" evidence="7">
    <location>
        <begin position="308"/>
        <end position="326"/>
    </location>
</feature>
<evidence type="ECO:0000313" key="10">
    <source>
        <dbReference type="Proteomes" id="UP000824073"/>
    </source>
</evidence>
<evidence type="ECO:0000256" key="1">
    <source>
        <dbReference type="ARBA" id="ARBA00004651"/>
    </source>
</evidence>
<keyword evidence="3" id="KW-1003">Cell membrane</keyword>
<organism evidence="9 10">
    <name type="scientific">Candidatus Ventrousia excrementavium</name>
    <dbReference type="NCBI Taxonomy" id="2840961"/>
    <lineage>
        <taxon>Bacteria</taxon>
        <taxon>Bacillati</taxon>
        <taxon>Bacillota</taxon>
        <taxon>Clostridia</taxon>
        <taxon>Eubacteriales</taxon>
        <taxon>Clostridiaceae</taxon>
        <taxon>Clostridiaceae incertae sedis</taxon>
        <taxon>Candidatus Ventrousia</taxon>
    </lineage>
</organism>
<dbReference type="GO" id="GO:0022857">
    <property type="term" value="F:transmembrane transporter activity"/>
    <property type="evidence" value="ECO:0007669"/>
    <property type="project" value="InterPro"/>
</dbReference>
<evidence type="ECO:0000256" key="5">
    <source>
        <dbReference type="ARBA" id="ARBA00022989"/>
    </source>
</evidence>
<dbReference type="Pfam" id="PF07690">
    <property type="entry name" value="MFS_1"/>
    <property type="match status" value="1"/>
</dbReference>
<feature type="transmembrane region" description="Helical" evidence="7">
    <location>
        <begin position="40"/>
        <end position="60"/>
    </location>
</feature>
<evidence type="ECO:0000256" key="6">
    <source>
        <dbReference type="ARBA" id="ARBA00023136"/>
    </source>
</evidence>
<reference evidence="9" key="1">
    <citation type="submission" date="2020-10" db="EMBL/GenBank/DDBJ databases">
        <authorList>
            <person name="Gilroy R."/>
        </authorList>
    </citation>
    <scope>NUCLEOTIDE SEQUENCE</scope>
    <source>
        <strain evidence="9">CHK191-8634</strain>
    </source>
</reference>
<accession>A0A9D1LLE2</accession>
<feature type="transmembrane region" description="Helical" evidence="7">
    <location>
        <begin position="212"/>
        <end position="234"/>
    </location>
</feature>
<gene>
    <name evidence="9" type="ORF">IAB67_02815</name>
</gene>
<feature type="transmembrane region" description="Helical" evidence="7">
    <location>
        <begin position="96"/>
        <end position="120"/>
    </location>
</feature>
<dbReference type="PROSITE" id="PS50850">
    <property type="entry name" value="MFS"/>
    <property type="match status" value="1"/>
</dbReference>
<reference evidence="9" key="2">
    <citation type="journal article" date="2021" name="PeerJ">
        <title>Extensive microbial diversity within the chicken gut microbiome revealed by metagenomics and culture.</title>
        <authorList>
            <person name="Gilroy R."/>
            <person name="Ravi A."/>
            <person name="Getino M."/>
            <person name="Pursley I."/>
            <person name="Horton D.L."/>
            <person name="Alikhan N.F."/>
            <person name="Baker D."/>
            <person name="Gharbi K."/>
            <person name="Hall N."/>
            <person name="Watson M."/>
            <person name="Adriaenssens E.M."/>
            <person name="Foster-Nyarko E."/>
            <person name="Jarju S."/>
            <person name="Secka A."/>
            <person name="Antonio M."/>
            <person name="Oren A."/>
            <person name="Chaudhuri R.R."/>
            <person name="La Ragione R."/>
            <person name="Hildebrand F."/>
            <person name="Pallen M.J."/>
        </authorList>
    </citation>
    <scope>NUCLEOTIDE SEQUENCE</scope>
    <source>
        <strain evidence="9">CHK191-8634</strain>
    </source>
</reference>
<sequence length="402" mass="43406">MRQNKRLLIFYLACAVFNIGANTAHPVTPTIFTTLGLGSYMFGVALASQLVTNFLFSPFWGRLSAYISSRTVLLITCLGYAGGQVLFGLARTEPAFVVARLLTGIFCGGGFVGIMTYIVNTESDPVARGQQLTATATIQMVFSAFGYLIGGLLGEVFTYLAIIVQVGLLIVAGLIFYFGCKDDATLPFGDLKKPGGRSGFNPFSAFVAAKSFLTPLFAVLFVMCLLQNLGYTAFDQTFNYYIRDQFNFSSGYNGLLKGLMGFITLVANSTVCIWLIRKTDTHKSVIAVLGVCSVTMLAGVLFEQIVPFVIVNVLFFAFNSISLPVLQSMVANDVKTAQSNLVMGFYNAMKSLGSVIGALFAGFLYTANPKAPFIFGFCSFVLATVLAVIYLRGHAKQRSGSL</sequence>
<keyword evidence="6 7" id="KW-0472">Membrane</keyword>
<proteinExistence type="predicted"/>
<dbReference type="Proteomes" id="UP000824073">
    <property type="component" value="Unassembled WGS sequence"/>
</dbReference>
<evidence type="ECO:0000259" key="8">
    <source>
        <dbReference type="PROSITE" id="PS50850"/>
    </source>
</evidence>
<comment type="caution">
    <text evidence="9">The sequence shown here is derived from an EMBL/GenBank/DDBJ whole genome shotgun (WGS) entry which is preliminary data.</text>
</comment>
<feature type="domain" description="Major facilitator superfamily (MFS) profile" evidence="8">
    <location>
        <begin position="6"/>
        <end position="396"/>
    </location>
</feature>
<feature type="transmembrane region" description="Helical" evidence="7">
    <location>
        <begin position="347"/>
        <end position="367"/>
    </location>
</feature>
<dbReference type="PANTHER" id="PTHR23517">
    <property type="entry name" value="RESISTANCE PROTEIN MDTM, PUTATIVE-RELATED-RELATED"/>
    <property type="match status" value="1"/>
</dbReference>
<dbReference type="Gene3D" id="1.20.1250.20">
    <property type="entry name" value="MFS general substrate transporter like domains"/>
    <property type="match status" value="1"/>
</dbReference>
<dbReference type="AlphaFoldDB" id="A0A9D1LLE2"/>
<feature type="transmembrane region" description="Helical" evidence="7">
    <location>
        <begin position="72"/>
        <end position="90"/>
    </location>
</feature>
<comment type="subcellular location">
    <subcellularLocation>
        <location evidence="1">Cell membrane</location>
        <topology evidence="1">Multi-pass membrane protein</topology>
    </subcellularLocation>
</comment>
<feature type="transmembrane region" description="Helical" evidence="7">
    <location>
        <begin position="156"/>
        <end position="178"/>
    </location>
</feature>
<evidence type="ECO:0000256" key="3">
    <source>
        <dbReference type="ARBA" id="ARBA00022475"/>
    </source>
</evidence>
<dbReference type="EMBL" id="DVMR01000030">
    <property type="protein sequence ID" value="HIU43211.1"/>
    <property type="molecule type" value="Genomic_DNA"/>
</dbReference>
<protein>
    <submittedName>
        <fullName evidence="9">MFS transporter</fullName>
    </submittedName>
</protein>
<dbReference type="InterPro" id="IPR036259">
    <property type="entry name" value="MFS_trans_sf"/>
</dbReference>
<dbReference type="InterPro" id="IPR050171">
    <property type="entry name" value="MFS_Transporters"/>
</dbReference>
<dbReference type="PANTHER" id="PTHR23517:SF3">
    <property type="entry name" value="INTEGRAL MEMBRANE TRANSPORT PROTEIN"/>
    <property type="match status" value="1"/>
</dbReference>
<feature type="transmembrane region" description="Helical" evidence="7">
    <location>
        <begin position="254"/>
        <end position="276"/>
    </location>
</feature>
<feature type="transmembrane region" description="Helical" evidence="7">
    <location>
        <begin position="373"/>
        <end position="391"/>
    </location>
</feature>
<dbReference type="InterPro" id="IPR011701">
    <property type="entry name" value="MFS"/>
</dbReference>
<dbReference type="GO" id="GO:0005886">
    <property type="term" value="C:plasma membrane"/>
    <property type="evidence" value="ECO:0007669"/>
    <property type="project" value="UniProtKB-SubCell"/>
</dbReference>
<name>A0A9D1LLE2_9CLOT</name>